<evidence type="ECO:0000256" key="4">
    <source>
        <dbReference type="ARBA" id="ARBA00023277"/>
    </source>
</evidence>
<name>A0ABS0QFC0_THEVU</name>
<dbReference type="CDD" id="cd09019">
    <property type="entry name" value="galactose_mutarotase_like"/>
    <property type="match status" value="1"/>
</dbReference>
<dbReference type="PANTHER" id="PTHR10091">
    <property type="entry name" value="ALDOSE-1-EPIMERASE"/>
    <property type="match status" value="1"/>
</dbReference>
<organism evidence="6 7">
    <name type="scientific">Thermoactinomyces vulgaris</name>
    <dbReference type="NCBI Taxonomy" id="2026"/>
    <lineage>
        <taxon>Bacteria</taxon>
        <taxon>Bacillati</taxon>
        <taxon>Bacillota</taxon>
        <taxon>Bacilli</taxon>
        <taxon>Bacillales</taxon>
        <taxon>Thermoactinomycetaceae</taxon>
        <taxon>Thermoactinomyces</taxon>
    </lineage>
</organism>
<comment type="similarity">
    <text evidence="2 5">Belongs to the aldose epimerase family.</text>
</comment>
<comment type="pathway">
    <text evidence="1 5">Carbohydrate metabolism; hexose metabolism.</text>
</comment>
<evidence type="ECO:0000256" key="5">
    <source>
        <dbReference type="PIRNR" id="PIRNR005096"/>
    </source>
</evidence>
<dbReference type="Gene3D" id="2.70.98.10">
    <property type="match status" value="1"/>
</dbReference>
<comment type="caution">
    <text evidence="6">The sequence shown here is derived from an EMBL/GenBank/DDBJ whole genome shotgun (WGS) entry which is preliminary data.</text>
</comment>
<evidence type="ECO:0000256" key="1">
    <source>
        <dbReference type="ARBA" id="ARBA00005028"/>
    </source>
</evidence>
<dbReference type="InterPro" id="IPR014718">
    <property type="entry name" value="GH-type_carb-bd"/>
</dbReference>
<evidence type="ECO:0000313" key="7">
    <source>
        <dbReference type="Proteomes" id="UP000641910"/>
    </source>
</evidence>
<accession>A0ABS0QFC0</accession>
<dbReference type="EMBL" id="JAECVU010000002">
    <property type="protein sequence ID" value="MBH8587975.1"/>
    <property type="molecule type" value="Genomic_DNA"/>
</dbReference>
<evidence type="ECO:0000256" key="2">
    <source>
        <dbReference type="ARBA" id="ARBA00006206"/>
    </source>
</evidence>
<dbReference type="Proteomes" id="UP000641910">
    <property type="component" value="Unassembled WGS sequence"/>
</dbReference>
<keyword evidence="3 5" id="KW-0413">Isomerase</keyword>
<dbReference type="Pfam" id="PF01263">
    <property type="entry name" value="Aldose_epim"/>
    <property type="match status" value="1"/>
</dbReference>
<dbReference type="PIRSF" id="PIRSF005096">
    <property type="entry name" value="GALM"/>
    <property type="match status" value="1"/>
</dbReference>
<dbReference type="PANTHER" id="PTHR10091:SF0">
    <property type="entry name" value="GALACTOSE MUTAROTASE"/>
    <property type="match status" value="1"/>
</dbReference>
<reference evidence="6 7" key="1">
    <citation type="submission" date="2020-12" db="EMBL/GenBank/DDBJ databases">
        <title>WGS of Thermoactinomyces spp.</title>
        <authorList>
            <person name="Cheng K."/>
        </authorList>
    </citation>
    <scope>NUCLEOTIDE SEQUENCE [LARGE SCALE GENOMIC DNA]</scope>
    <source>
        <strain evidence="7">CICC 10650\ACCC 41061</strain>
    </source>
</reference>
<dbReference type="InterPro" id="IPR008183">
    <property type="entry name" value="Aldose_1/G6P_1-epimerase"/>
</dbReference>
<dbReference type="EC" id="5.1.3.3" evidence="5"/>
<evidence type="ECO:0000256" key="3">
    <source>
        <dbReference type="ARBA" id="ARBA00023235"/>
    </source>
</evidence>
<dbReference type="InterPro" id="IPR047215">
    <property type="entry name" value="Galactose_mutarotase-like"/>
</dbReference>
<keyword evidence="4 5" id="KW-0119">Carbohydrate metabolism</keyword>
<dbReference type="InterPro" id="IPR011013">
    <property type="entry name" value="Gal_mutarotase_sf_dom"/>
</dbReference>
<protein>
    <recommendedName>
        <fullName evidence="5">Aldose 1-epimerase</fullName>
        <ecNumber evidence="5">5.1.3.3</ecNumber>
    </recommendedName>
</protein>
<evidence type="ECO:0000313" key="6">
    <source>
        <dbReference type="EMBL" id="MBH8587975.1"/>
    </source>
</evidence>
<gene>
    <name evidence="6" type="ORF">I8U22_03960</name>
</gene>
<dbReference type="InterPro" id="IPR015443">
    <property type="entry name" value="Aldose_1-epimerase"/>
</dbReference>
<comment type="catalytic activity">
    <reaction evidence="5">
        <text>alpha-D-glucose = beta-D-glucose</text>
        <dbReference type="Rhea" id="RHEA:10264"/>
        <dbReference type="ChEBI" id="CHEBI:15903"/>
        <dbReference type="ChEBI" id="CHEBI:17925"/>
        <dbReference type="EC" id="5.1.3.3"/>
    </reaction>
</comment>
<dbReference type="SUPFAM" id="SSF74650">
    <property type="entry name" value="Galactose mutarotase-like"/>
    <property type="match status" value="1"/>
</dbReference>
<proteinExistence type="inferred from homology"/>
<keyword evidence="7" id="KW-1185">Reference proteome</keyword>
<sequence>MRKKCRKSDRKFKAEIIEGGNPVHVQTIRLHEKWKKFILQNREGIEIHVLNYGGIIQKIMVPDRFGKVENIVLGYEKEKDYETDPYYLGALIGPVAGRIQGAEFQWNDQTFKLEKNEGNNHLHGGSQGFHQVIWEAEPLQTPEGVGVKLCYESKDGESGYPGNVKVTVIYWLNRKNELVMDYQAVTDRTTPVTLTNHSYFNLSGNLKDTVENHRVRMNASRFAELDEALLPTGRILSVRQTPFDFGQGRNLKDGFTGSHPQNRMVGGGYDHYFFFASNPGCVSVEEIKSGRMMQIITNQPGMVLYTSNQMKKDRMLAGGWSRKYLGVCFETQASPASLHDQRFPSVLLKRDEVYRKKTVFSFGIK</sequence>